<proteinExistence type="inferred from homology"/>
<dbReference type="AlphaFoldDB" id="A0A8H7Q2B2"/>
<feature type="compositionally biased region" description="Basic and acidic residues" evidence="5">
    <location>
        <begin position="1"/>
        <end position="16"/>
    </location>
</feature>
<dbReference type="InterPro" id="IPR019404">
    <property type="entry name" value="Mediator_Med11"/>
</dbReference>
<gene>
    <name evidence="4" type="primary">MED11</name>
    <name evidence="6" type="ORF">INT44_009029</name>
</gene>
<comment type="caution">
    <text evidence="6">The sequence shown here is derived from an EMBL/GenBank/DDBJ whole genome shotgun (WGS) entry which is preliminary data.</text>
</comment>
<dbReference type="GO" id="GO:0006357">
    <property type="term" value="P:regulation of transcription by RNA polymerase II"/>
    <property type="evidence" value="ECO:0007669"/>
    <property type="project" value="InterPro"/>
</dbReference>
<dbReference type="Proteomes" id="UP000612746">
    <property type="component" value="Unassembled WGS sequence"/>
</dbReference>
<accession>A0A8H7Q2B2</accession>
<comment type="function">
    <text evidence="4">Component of the Mediator complex, a coactivator involved in the regulated transcription of nearly all RNA polymerase II-dependent genes. Mediator functions as a bridge to convey information from gene-specific regulatory proteins to the basal RNA polymerase II transcription machinery. Mediator is recruited to promoters by direct interactions with regulatory proteins and serves as a scaffold for the assembly of a functional pre-initiation complex with RNA polymerase II and the general transcription factors.</text>
</comment>
<reference evidence="6" key="1">
    <citation type="submission" date="2020-12" db="EMBL/GenBank/DDBJ databases">
        <title>Metabolic potential, ecology and presence of endohyphal bacteria is reflected in genomic diversity of Mucoromycotina.</title>
        <authorList>
            <person name="Muszewska A."/>
            <person name="Okrasinska A."/>
            <person name="Steczkiewicz K."/>
            <person name="Drgas O."/>
            <person name="Orlowska M."/>
            <person name="Perlinska-Lenart U."/>
            <person name="Aleksandrzak-Piekarczyk T."/>
            <person name="Szatraj K."/>
            <person name="Zielenkiewicz U."/>
            <person name="Pilsyk S."/>
            <person name="Malc E."/>
            <person name="Mieczkowski P."/>
            <person name="Kruszewska J.S."/>
            <person name="Biernat P."/>
            <person name="Pawlowska J."/>
        </authorList>
    </citation>
    <scope>NUCLEOTIDE SEQUENCE</scope>
    <source>
        <strain evidence="6">WA0000051536</strain>
    </source>
</reference>
<keyword evidence="4" id="KW-0804">Transcription</keyword>
<organism evidence="6 7">
    <name type="scientific">Umbelopsis vinacea</name>
    <dbReference type="NCBI Taxonomy" id="44442"/>
    <lineage>
        <taxon>Eukaryota</taxon>
        <taxon>Fungi</taxon>
        <taxon>Fungi incertae sedis</taxon>
        <taxon>Mucoromycota</taxon>
        <taxon>Mucoromycotina</taxon>
        <taxon>Umbelopsidomycetes</taxon>
        <taxon>Umbelopsidales</taxon>
        <taxon>Umbelopsidaceae</taxon>
        <taxon>Umbelopsis</taxon>
    </lineage>
</organism>
<dbReference type="GO" id="GO:0016592">
    <property type="term" value="C:mediator complex"/>
    <property type="evidence" value="ECO:0007669"/>
    <property type="project" value="InterPro"/>
</dbReference>
<dbReference type="OrthoDB" id="5418434at2759"/>
<keyword evidence="4" id="KW-0805">Transcription regulation</keyword>
<evidence type="ECO:0000256" key="4">
    <source>
        <dbReference type="RuleBase" id="RU364147"/>
    </source>
</evidence>
<evidence type="ECO:0000313" key="6">
    <source>
        <dbReference type="EMBL" id="KAG2184018.1"/>
    </source>
</evidence>
<keyword evidence="4" id="KW-0010">Activator</keyword>
<evidence type="ECO:0000256" key="1">
    <source>
        <dbReference type="ARBA" id="ARBA00004123"/>
    </source>
</evidence>
<comment type="similarity">
    <text evidence="2 4">Belongs to the Mediator complex subunit 11 family.</text>
</comment>
<evidence type="ECO:0000256" key="5">
    <source>
        <dbReference type="SAM" id="MobiDB-lite"/>
    </source>
</evidence>
<evidence type="ECO:0000313" key="7">
    <source>
        <dbReference type="Proteomes" id="UP000612746"/>
    </source>
</evidence>
<comment type="subcellular location">
    <subcellularLocation>
        <location evidence="1 4">Nucleus</location>
    </subcellularLocation>
</comment>
<dbReference type="EMBL" id="JAEPRA010000006">
    <property type="protein sequence ID" value="KAG2184018.1"/>
    <property type="molecule type" value="Genomic_DNA"/>
</dbReference>
<protein>
    <recommendedName>
        <fullName evidence="4">Mediator of RNA polymerase II transcription subunit 11</fullName>
    </recommendedName>
    <alternativeName>
        <fullName evidence="4">Mediator complex subunit 11</fullName>
    </alternativeName>
</protein>
<evidence type="ECO:0000256" key="3">
    <source>
        <dbReference type="ARBA" id="ARBA00023242"/>
    </source>
</evidence>
<dbReference type="GO" id="GO:0003712">
    <property type="term" value="F:transcription coregulator activity"/>
    <property type="evidence" value="ECO:0007669"/>
    <property type="project" value="InterPro"/>
</dbReference>
<keyword evidence="7" id="KW-1185">Reference proteome</keyword>
<comment type="subunit">
    <text evidence="4">Component of the Mediator complex.</text>
</comment>
<sequence>MADIEERNNNHNEKEMTAMSIDVKASRSESSEGTYTKLHTIPCTSTNVATQQQILQLIQTAGNAIGVLSDKLVTDEATGEQYTQDRAAAFANESRSYYALLKEIQRTLREHVSYLAKSGILTQSPNKTVPFHASVYGEQKELELWVSATQAVRAKVEEIITIAKATDLTN</sequence>
<evidence type="ECO:0000256" key="2">
    <source>
        <dbReference type="ARBA" id="ARBA00008186"/>
    </source>
</evidence>
<keyword evidence="3 4" id="KW-0539">Nucleus</keyword>
<dbReference type="Pfam" id="PF10280">
    <property type="entry name" value="Med11"/>
    <property type="match status" value="1"/>
</dbReference>
<name>A0A8H7Q2B2_9FUNG</name>
<feature type="region of interest" description="Disordered" evidence="5">
    <location>
        <begin position="1"/>
        <end position="34"/>
    </location>
</feature>
<dbReference type="Gene3D" id="1.10.287.3490">
    <property type="match status" value="1"/>
</dbReference>